<keyword evidence="2" id="KW-1185">Reference proteome</keyword>
<dbReference type="RefSeq" id="WP_010768443.1">
    <property type="nucleotide sequence ID" value="NZ_ASWE01000002.1"/>
</dbReference>
<dbReference type="AlphaFoldDB" id="R3TQI1"/>
<sequence>MYLWDLDLEAYFTERMDREIASEREYFLVDKFKKISKKVNQLMAAITPSNCVESLKTIIKEEGKLNLCVFYLTEDEFDSDNDQLNELDQRIEKDYMDYLAFIDSKTQFDCDQYLLLNNIIAEKELEKARMM</sequence>
<comment type="caution">
    <text evidence="1">The sequence shown here is derived from an EMBL/GenBank/DDBJ whole genome shotgun (WGS) entry which is preliminary data.</text>
</comment>
<protein>
    <submittedName>
        <fullName evidence="1">Uncharacterized protein</fullName>
    </submittedName>
</protein>
<reference evidence="1 2" key="1">
    <citation type="submission" date="2013-02" db="EMBL/GenBank/DDBJ databases">
        <title>The Genome Sequence of Enterococcus phoeniculicola BAA-412.</title>
        <authorList>
            <consortium name="The Broad Institute Genome Sequencing Platform"/>
            <consortium name="The Broad Institute Genome Sequencing Center for Infectious Disease"/>
            <person name="Earl A.M."/>
            <person name="Gilmore M.S."/>
            <person name="Lebreton F."/>
            <person name="Walker B."/>
            <person name="Young S.K."/>
            <person name="Zeng Q."/>
            <person name="Gargeya S."/>
            <person name="Fitzgerald M."/>
            <person name="Haas B."/>
            <person name="Abouelleil A."/>
            <person name="Alvarado L."/>
            <person name="Arachchi H.M."/>
            <person name="Berlin A.M."/>
            <person name="Chapman S.B."/>
            <person name="Dewar J."/>
            <person name="Goldberg J."/>
            <person name="Griggs A."/>
            <person name="Gujja S."/>
            <person name="Hansen M."/>
            <person name="Howarth C."/>
            <person name="Imamovic A."/>
            <person name="Larimer J."/>
            <person name="McCowan C."/>
            <person name="Murphy C."/>
            <person name="Neiman D."/>
            <person name="Pearson M."/>
            <person name="Priest M."/>
            <person name="Roberts A."/>
            <person name="Saif S."/>
            <person name="Shea T."/>
            <person name="Sisk P."/>
            <person name="Sykes S."/>
            <person name="Wortman J."/>
            <person name="Nusbaum C."/>
            <person name="Birren B."/>
        </authorList>
    </citation>
    <scope>NUCLEOTIDE SEQUENCE [LARGE SCALE GENOMIC DNA]</scope>
    <source>
        <strain evidence="1 2">ATCC BAA-412</strain>
    </source>
</reference>
<evidence type="ECO:0000313" key="1">
    <source>
        <dbReference type="EMBL" id="EOL43799.1"/>
    </source>
</evidence>
<dbReference type="EMBL" id="AJAT01000015">
    <property type="protein sequence ID" value="EOL43799.1"/>
    <property type="molecule type" value="Genomic_DNA"/>
</dbReference>
<evidence type="ECO:0000313" key="2">
    <source>
        <dbReference type="Proteomes" id="UP000013785"/>
    </source>
</evidence>
<dbReference type="Proteomes" id="UP000013785">
    <property type="component" value="Unassembled WGS sequence"/>
</dbReference>
<accession>R3TQI1</accession>
<proteinExistence type="predicted"/>
<name>R3TQI1_9ENTE</name>
<gene>
    <name evidence="1" type="ORF">UC3_01780</name>
</gene>
<dbReference type="OrthoDB" id="9902131at2"/>
<dbReference type="HOGENOM" id="CLU_1924318_0_0_9"/>
<dbReference type="PATRIC" id="fig|1158610.3.peg.1773"/>
<organism evidence="1 2">
    <name type="scientific">Enterococcus phoeniculicola ATCC BAA-412</name>
    <dbReference type="NCBI Taxonomy" id="1158610"/>
    <lineage>
        <taxon>Bacteria</taxon>
        <taxon>Bacillati</taxon>
        <taxon>Bacillota</taxon>
        <taxon>Bacilli</taxon>
        <taxon>Lactobacillales</taxon>
        <taxon>Enterococcaceae</taxon>
        <taxon>Enterococcus</taxon>
    </lineage>
</organism>